<comment type="function">
    <text evidence="2">Antitoxin component of a type II toxin-antitoxin (TA) system.</text>
</comment>
<evidence type="ECO:0000313" key="4">
    <source>
        <dbReference type="Proteomes" id="UP001519418"/>
    </source>
</evidence>
<dbReference type="RefSeq" id="WP_213819303.1">
    <property type="nucleotide sequence ID" value="NZ_JAAMFI010000001.1"/>
</dbReference>
<dbReference type="PANTHER" id="PTHR33713">
    <property type="entry name" value="ANTITOXIN YAFN-RELATED"/>
    <property type="match status" value="1"/>
</dbReference>
<dbReference type="Proteomes" id="UP001519418">
    <property type="component" value="Unassembled WGS sequence"/>
</dbReference>
<dbReference type="Gene3D" id="3.40.1620.10">
    <property type="entry name" value="YefM-like domain"/>
    <property type="match status" value="1"/>
</dbReference>
<dbReference type="InterPro" id="IPR006442">
    <property type="entry name" value="Antitoxin_Phd/YefM"/>
</dbReference>
<dbReference type="EMBL" id="JAAMFI010000001">
    <property type="protein sequence ID" value="MBS9334693.1"/>
    <property type="molecule type" value="Genomic_DNA"/>
</dbReference>
<evidence type="ECO:0000256" key="1">
    <source>
        <dbReference type="ARBA" id="ARBA00009981"/>
    </source>
</evidence>
<keyword evidence="4" id="KW-1185">Reference proteome</keyword>
<evidence type="ECO:0000313" key="3">
    <source>
        <dbReference type="EMBL" id="MBS9334693.1"/>
    </source>
</evidence>
<dbReference type="InterPro" id="IPR036165">
    <property type="entry name" value="YefM-like_sf"/>
</dbReference>
<gene>
    <name evidence="3" type="ORF">G6R27_01410</name>
</gene>
<protein>
    <recommendedName>
        <fullName evidence="2">Antitoxin</fullName>
    </recommendedName>
</protein>
<dbReference type="InterPro" id="IPR051405">
    <property type="entry name" value="phD/YefM_antitoxin"/>
</dbReference>
<organism evidence="3 4">
    <name type="scientific">Fructobacillus papyriferae</name>
    <dbReference type="NCBI Taxonomy" id="2713171"/>
    <lineage>
        <taxon>Bacteria</taxon>
        <taxon>Bacillati</taxon>
        <taxon>Bacillota</taxon>
        <taxon>Bacilli</taxon>
        <taxon>Lactobacillales</taxon>
        <taxon>Lactobacillaceae</taxon>
        <taxon>Fructobacillus</taxon>
    </lineage>
</organism>
<dbReference type="Gene3D" id="6.10.250.330">
    <property type="match status" value="1"/>
</dbReference>
<dbReference type="NCBIfam" id="TIGR01552">
    <property type="entry name" value="phd_fam"/>
    <property type="match status" value="1"/>
</dbReference>
<name>A0ABS5QNI8_9LACO</name>
<comment type="caution">
    <text evidence="3">The sequence shown here is derived from an EMBL/GenBank/DDBJ whole genome shotgun (WGS) entry which is preliminary data.</text>
</comment>
<dbReference type="Pfam" id="PF02604">
    <property type="entry name" value="PhdYeFM_antitox"/>
    <property type="match status" value="1"/>
</dbReference>
<reference evidence="3 4" key="1">
    <citation type="submission" date="2020-02" db="EMBL/GenBank/DDBJ databases">
        <title>Fructobacillus sp. isolated from paper mulberry of Taiwan.</title>
        <authorList>
            <person name="Lin S.-T."/>
        </authorList>
    </citation>
    <scope>NUCLEOTIDE SEQUENCE [LARGE SCALE GENOMIC DNA]</scope>
    <source>
        <strain evidence="3 4">M1-10</strain>
    </source>
</reference>
<proteinExistence type="inferred from homology"/>
<comment type="similarity">
    <text evidence="1 2">Belongs to the phD/YefM antitoxin family.</text>
</comment>
<sequence length="84" mass="9371">MQAISYSTVRNHLKNFMQKVNDDADAIMITSNRTDDNAVLLGQAEYENLVENAYIRSSSANVAHIKQSLQSLKTGNGQSHDWDS</sequence>
<accession>A0ABS5QNI8</accession>
<dbReference type="SUPFAM" id="SSF143120">
    <property type="entry name" value="YefM-like"/>
    <property type="match status" value="1"/>
</dbReference>
<dbReference type="PANTHER" id="PTHR33713:SF6">
    <property type="entry name" value="ANTITOXIN YEFM"/>
    <property type="match status" value="1"/>
</dbReference>
<evidence type="ECO:0000256" key="2">
    <source>
        <dbReference type="RuleBase" id="RU362080"/>
    </source>
</evidence>